<proteinExistence type="predicted"/>
<dbReference type="RefSeq" id="WP_015596388.1">
    <property type="nucleotide sequence ID" value="NC_021172.1"/>
</dbReference>
<organism evidence="1 2">
    <name type="scientific">Hyphomicrobium denitrificans 1NES1</name>
    <dbReference type="NCBI Taxonomy" id="670307"/>
    <lineage>
        <taxon>Bacteria</taxon>
        <taxon>Pseudomonadati</taxon>
        <taxon>Pseudomonadota</taxon>
        <taxon>Alphaproteobacteria</taxon>
        <taxon>Hyphomicrobiales</taxon>
        <taxon>Hyphomicrobiaceae</taxon>
        <taxon>Hyphomicrobium</taxon>
    </lineage>
</organism>
<dbReference type="Proteomes" id="UP000005952">
    <property type="component" value="Chromosome"/>
</dbReference>
<dbReference type="AlphaFoldDB" id="N0B8F8"/>
<accession>N0B8F8</accession>
<gene>
    <name evidence="1" type="ORF">HYPDE_23318</name>
</gene>
<sequence>MTDIASHPLDNIGKDASTSMNKEASEFYENADDFHPYDTIGACEPKASLSLRGRHAFEICVPTADAWTGYVIGVWKLSTPEINRRRPGKRLNISKHR</sequence>
<reference evidence="1 2" key="1">
    <citation type="journal article" date="2013" name="Genome Announc.">
        <title>Genome sequences for three denitrifying bacterial strains isolated from a uranium- and nitrate-contaminated subsurface environment.</title>
        <authorList>
            <person name="Venkatramanan R."/>
            <person name="Prakash O."/>
            <person name="Woyke T."/>
            <person name="Chain P."/>
            <person name="Goodwin L.A."/>
            <person name="Watson D."/>
            <person name="Brooks S."/>
            <person name="Kostka J.E."/>
            <person name="Green S.J."/>
        </authorList>
    </citation>
    <scope>NUCLEOTIDE SEQUENCE [LARGE SCALE GENOMIC DNA]</scope>
    <source>
        <strain evidence="1 2">1NES1</strain>
    </source>
</reference>
<evidence type="ECO:0000313" key="2">
    <source>
        <dbReference type="Proteomes" id="UP000005952"/>
    </source>
</evidence>
<evidence type="ECO:0000313" key="1">
    <source>
        <dbReference type="EMBL" id="AGK56350.1"/>
    </source>
</evidence>
<keyword evidence="2" id="KW-1185">Reference proteome</keyword>
<protein>
    <submittedName>
        <fullName evidence="1">Uncharacterized protein</fullName>
    </submittedName>
</protein>
<name>N0B8F8_9HYPH</name>
<dbReference type="HOGENOM" id="CLU_2342955_0_0_5"/>
<dbReference type="EMBL" id="CP005587">
    <property type="protein sequence ID" value="AGK56350.1"/>
    <property type="molecule type" value="Genomic_DNA"/>
</dbReference>
<dbReference type="KEGG" id="hdt:HYPDE_23318"/>